<sequence length="237" mass="27965">MAELHTELLFRQLGKKFYEDCMPVIPELEFWESGKYVKHFHRFIAALSTEDQGHVIHVVLQTILSHTPEELSPQALPSERFKYLCQEFQQANFLHEARSLSSALADEQATNQLNNSDHLRVSTDAVGKHTENQLPIAQKDVNVYLFQDQLNFMSVFMKPWQNTFQDCSYTGKRAWQDMGPFKKILTGQGGNYQYHQFNQWIHTFTTEVFEYWNWLDKYSVCRYDEFENWMTRICGGI</sequence>
<accession>A0A0L0UQC1</accession>
<dbReference type="Proteomes" id="UP000054564">
    <property type="component" value="Unassembled WGS sequence"/>
</dbReference>
<dbReference type="AlphaFoldDB" id="A0A0L0UQC1"/>
<keyword evidence="2" id="KW-1185">Reference proteome</keyword>
<gene>
    <name evidence="1" type="ORF">PSTG_17308</name>
</gene>
<reference evidence="2" key="1">
    <citation type="submission" date="2014-03" db="EMBL/GenBank/DDBJ databases">
        <title>The Genome Sequence of Puccinia striiformis f. sp. tritici PST-78.</title>
        <authorList>
            <consortium name="The Broad Institute Genome Sequencing Platform"/>
            <person name="Cuomo C."/>
            <person name="Hulbert S."/>
            <person name="Chen X."/>
            <person name="Walker B."/>
            <person name="Young S.K."/>
            <person name="Zeng Q."/>
            <person name="Gargeya S."/>
            <person name="Fitzgerald M."/>
            <person name="Haas B."/>
            <person name="Abouelleil A."/>
            <person name="Alvarado L."/>
            <person name="Arachchi H.M."/>
            <person name="Berlin A.M."/>
            <person name="Chapman S.B."/>
            <person name="Goldberg J."/>
            <person name="Griggs A."/>
            <person name="Gujja S."/>
            <person name="Hansen M."/>
            <person name="Howarth C."/>
            <person name="Imamovic A."/>
            <person name="Larimer J."/>
            <person name="McCowan C."/>
            <person name="Montmayeur A."/>
            <person name="Murphy C."/>
            <person name="Neiman D."/>
            <person name="Pearson M."/>
            <person name="Priest M."/>
            <person name="Roberts A."/>
            <person name="Saif S."/>
            <person name="Shea T."/>
            <person name="Sisk P."/>
            <person name="Sykes S."/>
            <person name="Wortman J."/>
            <person name="Nusbaum C."/>
            <person name="Birren B."/>
        </authorList>
    </citation>
    <scope>NUCLEOTIDE SEQUENCE [LARGE SCALE GENOMIC DNA]</scope>
    <source>
        <strain evidence="2">race PST-78</strain>
    </source>
</reference>
<evidence type="ECO:0000313" key="2">
    <source>
        <dbReference type="Proteomes" id="UP000054564"/>
    </source>
</evidence>
<organism evidence="1 2">
    <name type="scientific">Puccinia striiformis f. sp. tritici PST-78</name>
    <dbReference type="NCBI Taxonomy" id="1165861"/>
    <lineage>
        <taxon>Eukaryota</taxon>
        <taxon>Fungi</taxon>
        <taxon>Dikarya</taxon>
        <taxon>Basidiomycota</taxon>
        <taxon>Pucciniomycotina</taxon>
        <taxon>Pucciniomycetes</taxon>
        <taxon>Pucciniales</taxon>
        <taxon>Pucciniaceae</taxon>
        <taxon>Puccinia</taxon>
    </lineage>
</organism>
<evidence type="ECO:0000313" key="1">
    <source>
        <dbReference type="EMBL" id="KNE89233.1"/>
    </source>
</evidence>
<comment type="caution">
    <text evidence="1">The sequence shown here is derived from an EMBL/GenBank/DDBJ whole genome shotgun (WGS) entry which is preliminary data.</text>
</comment>
<name>A0A0L0UQC1_9BASI</name>
<protein>
    <submittedName>
        <fullName evidence="1">Uncharacterized protein</fullName>
    </submittedName>
</protein>
<dbReference type="EMBL" id="AJIL01000435">
    <property type="protein sequence ID" value="KNE89233.1"/>
    <property type="molecule type" value="Genomic_DNA"/>
</dbReference>
<proteinExistence type="predicted"/>